<accession>A0A0U5JVQ9</accession>
<name>A0A0U5JVQ9_LIMRT</name>
<dbReference type="EMBL" id="LN887526">
    <property type="protein sequence ID" value="CUR40238.1"/>
    <property type="molecule type" value="Genomic_DNA"/>
</dbReference>
<feature type="domain" description="DUF2089" evidence="1">
    <location>
        <begin position="7"/>
        <end position="52"/>
    </location>
</feature>
<reference evidence="4" key="1">
    <citation type="submission" date="2015-10" db="EMBL/GenBank/DDBJ databases">
        <authorList>
            <person name="Crossman L.C."/>
        </authorList>
    </citation>
    <scope>NUCLEOTIDE SEQUENCE [LARGE SCALE GENOMIC DNA]</scope>
    <source>
        <strain evidence="4">20-2</strain>
    </source>
</reference>
<gene>
    <name evidence="3" type="ORF">LRLP16767_LR202_00295</name>
</gene>
<dbReference type="InterPro" id="IPR053959">
    <property type="entry name" value="YvlB/LiaX_N"/>
</dbReference>
<dbReference type="RefSeq" id="WP_002330374.1">
    <property type="nucleotide sequence ID" value="NZ_LN887526.1"/>
</dbReference>
<evidence type="ECO:0000313" key="3">
    <source>
        <dbReference type="EMBL" id="CUR40238.1"/>
    </source>
</evidence>
<dbReference type="AlphaFoldDB" id="A0A0U5JVQ9"/>
<sequence length="92" mass="10786">MNWFLTLDQADQEFVKQLVHASGSLKQLAKVYQVSYPTVRMRLNKIIQKIDLIEQDNTSTFEAKIMQLVIDEKISLDLAKQIIEDFKEEKNE</sequence>
<evidence type="ECO:0000313" key="4">
    <source>
        <dbReference type="Proteomes" id="UP000235484"/>
    </source>
</evidence>
<dbReference type="InterPro" id="IPR018658">
    <property type="entry name" value="DUF2089"/>
</dbReference>
<feature type="domain" description="YvlB/LiaX N-terminal" evidence="2">
    <location>
        <begin position="62"/>
        <end position="90"/>
    </location>
</feature>
<evidence type="ECO:0000259" key="1">
    <source>
        <dbReference type="Pfam" id="PF09862"/>
    </source>
</evidence>
<dbReference type="Pfam" id="PF09862">
    <property type="entry name" value="DUF2089"/>
    <property type="match status" value="1"/>
</dbReference>
<dbReference type="Proteomes" id="UP000235484">
    <property type="component" value="Unassembled WGS sequence"/>
</dbReference>
<dbReference type="Pfam" id="PF22746">
    <property type="entry name" value="SHOCT-like_DUF2089-C"/>
    <property type="match status" value="1"/>
</dbReference>
<protein>
    <recommendedName>
        <fullName evidence="5">DUF2089 family protein</fullName>
    </recommendedName>
</protein>
<evidence type="ECO:0000259" key="2">
    <source>
        <dbReference type="Pfam" id="PF22746"/>
    </source>
</evidence>
<proteinExistence type="predicted"/>
<organism evidence="3 4">
    <name type="scientific">Limosilactobacillus reuteri</name>
    <name type="common">Lactobacillus reuteri</name>
    <dbReference type="NCBI Taxonomy" id="1598"/>
    <lineage>
        <taxon>Bacteria</taxon>
        <taxon>Bacillati</taxon>
        <taxon>Bacillota</taxon>
        <taxon>Bacilli</taxon>
        <taxon>Lactobacillales</taxon>
        <taxon>Lactobacillaceae</taxon>
        <taxon>Limosilactobacillus</taxon>
    </lineage>
</organism>
<evidence type="ECO:0008006" key="5">
    <source>
        <dbReference type="Google" id="ProtNLM"/>
    </source>
</evidence>